<name>A0A5C3MQD3_9AGAM</name>
<dbReference type="AlphaFoldDB" id="A0A5C3MQD3"/>
<proteinExistence type="predicted"/>
<organism evidence="2 3">
    <name type="scientific">Heliocybe sulcata</name>
    <dbReference type="NCBI Taxonomy" id="5364"/>
    <lineage>
        <taxon>Eukaryota</taxon>
        <taxon>Fungi</taxon>
        <taxon>Dikarya</taxon>
        <taxon>Basidiomycota</taxon>
        <taxon>Agaricomycotina</taxon>
        <taxon>Agaricomycetes</taxon>
        <taxon>Gloeophyllales</taxon>
        <taxon>Gloeophyllaceae</taxon>
        <taxon>Heliocybe</taxon>
    </lineage>
</organism>
<reference evidence="2 3" key="1">
    <citation type="journal article" date="2019" name="Nat. Ecol. Evol.">
        <title>Megaphylogeny resolves global patterns of mushroom evolution.</title>
        <authorList>
            <person name="Varga T."/>
            <person name="Krizsan K."/>
            <person name="Foldi C."/>
            <person name="Dima B."/>
            <person name="Sanchez-Garcia M."/>
            <person name="Sanchez-Ramirez S."/>
            <person name="Szollosi G.J."/>
            <person name="Szarkandi J.G."/>
            <person name="Papp V."/>
            <person name="Albert L."/>
            <person name="Andreopoulos W."/>
            <person name="Angelini C."/>
            <person name="Antonin V."/>
            <person name="Barry K.W."/>
            <person name="Bougher N.L."/>
            <person name="Buchanan P."/>
            <person name="Buyck B."/>
            <person name="Bense V."/>
            <person name="Catcheside P."/>
            <person name="Chovatia M."/>
            <person name="Cooper J."/>
            <person name="Damon W."/>
            <person name="Desjardin D."/>
            <person name="Finy P."/>
            <person name="Geml J."/>
            <person name="Haridas S."/>
            <person name="Hughes K."/>
            <person name="Justo A."/>
            <person name="Karasinski D."/>
            <person name="Kautmanova I."/>
            <person name="Kiss B."/>
            <person name="Kocsube S."/>
            <person name="Kotiranta H."/>
            <person name="LaButti K.M."/>
            <person name="Lechner B.E."/>
            <person name="Liimatainen K."/>
            <person name="Lipzen A."/>
            <person name="Lukacs Z."/>
            <person name="Mihaltcheva S."/>
            <person name="Morgado L.N."/>
            <person name="Niskanen T."/>
            <person name="Noordeloos M.E."/>
            <person name="Ohm R.A."/>
            <person name="Ortiz-Santana B."/>
            <person name="Ovrebo C."/>
            <person name="Racz N."/>
            <person name="Riley R."/>
            <person name="Savchenko A."/>
            <person name="Shiryaev A."/>
            <person name="Soop K."/>
            <person name="Spirin V."/>
            <person name="Szebenyi C."/>
            <person name="Tomsovsky M."/>
            <person name="Tulloss R.E."/>
            <person name="Uehling J."/>
            <person name="Grigoriev I.V."/>
            <person name="Vagvolgyi C."/>
            <person name="Papp T."/>
            <person name="Martin F.M."/>
            <person name="Miettinen O."/>
            <person name="Hibbett D.S."/>
            <person name="Nagy L.G."/>
        </authorList>
    </citation>
    <scope>NUCLEOTIDE SEQUENCE [LARGE SCALE GENOMIC DNA]</scope>
    <source>
        <strain evidence="2 3">OMC1185</strain>
    </source>
</reference>
<evidence type="ECO:0000313" key="2">
    <source>
        <dbReference type="EMBL" id="TFK46556.1"/>
    </source>
</evidence>
<dbReference type="EMBL" id="ML213529">
    <property type="protein sequence ID" value="TFK46556.1"/>
    <property type="molecule type" value="Genomic_DNA"/>
</dbReference>
<gene>
    <name evidence="2" type="ORF">OE88DRAFT_905281</name>
</gene>
<evidence type="ECO:0000313" key="3">
    <source>
        <dbReference type="Proteomes" id="UP000305948"/>
    </source>
</evidence>
<dbReference type="Proteomes" id="UP000305948">
    <property type="component" value="Unassembled WGS sequence"/>
</dbReference>
<feature type="region of interest" description="Disordered" evidence="1">
    <location>
        <begin position="1"/>
        <end position="39"/>
    </location>
</feature>
<evidence type="ECO:0000256" key="1">
    <source>
        <dbReference type="SAM" id="MobiDB-lite"/>
    </source>
</evidence>
<protein>
    <submittedName>
        <fullName evidence="2">Uncharacterized protein</fullName>
    </submittedName>
</protein>
<keyword evidence="3" id="KW-1185">Reference proteome</keyword>
<accession>A0A5C3MQD3</accession>
<sequence>MSYRSRCELFSTVNPAPGERPSPCPASRGGGSTGGDQYRISKSCWPTTLETVSLKRRSAPTPSSFIPPVPQ</sequence>